<reference evidence="2 7" key="2">
    <citation type="journal article" date="2019" name="Nat. Med.">
        <title>A library of human gut bacterial isolates paired with longitudinal multiomics data enables mechanistic microbiome research.</title>
        <authorList>
            <person name="Poyet M."/>
            <person name="Groussin M."/>
            <person name="Gibbons S.M."/>
            <person name="Avila-Pacheco J."/>
            <person name="Jiang X."/>
            <person name="Kearney S.M."/>
            <person name="Perrotta A.R."/>
            <person name="Berdy B."/>
            <person name="Zhao S."/>
            <person name="Lieberman T.D."/>
            <person name="Swanson P.K."/>
            <person name="Smith M."/>
            <person name="Roesemann S."/>
            <person name="Alexander J.E."/>
            <person name="Rich S.A."/>
            <person name="Livny J."/>
            <person name="Vlamakis H."/>
            <person name="Clish C."/>
            <person name="Bullock K."/>
            <person name="Deik A."/>
            <person name="Scott J."/>
            <person name="Pierce K.A."/>
            <person name="Xavier R.J."/>
            <person name="Alm E.J."/>
        </authorList>
    </citation>
    <scope>NUCLEOTIDE SEQUENCE [LARGE SCALE GENOMIC DNA]</scope>
    <source>
        <strain evidence="2 7">BIOML-A21</strain>
    </source>
</reference>
<reference evidence="5 6" key="1">
    <citation type="submission" date="2018-08" db="EMBL/GenBank/DDBJ databases">
        <title>A genome reference for cultivated species of the human gut microbiota.</title>
        <authorList>
            <person name="Zou Y."/>
            <person name="Xue W."/>
            <person name="Luo G."/>
        </authorList>
    </citation>
    <scope>NUCLEOTIDE SEQUENCE [LARGE SCALE GENOMIC DNA]</scope>
    <source>
        <strain evidence="4 6">AM50-4</strain>
        <strain evidence="3 5">TM10-17</strain>
    </source>
</reference>
<feature type="transmembrane region" description="Helical" evidence="1">
    <location>
        <begin position="139"/>
        <end position="165"/>
    </location>
</feature>
<keyword evidence="1" id="KW-0812">Transmembrane</keyword>
<feature type="transmembrane region" description="Helical" evidence="1">
    <location>
        <begin position="25"/>
        <end position="43"/>
    </location>
</feature>
<dbReference type="RefSeq" id="WP_055288424.1">
    <property type="nucleotide sequence ID" value="NZ_DAWDOB010000014.1"/>
</dbReference>
<accession>A0A374N8Q8</accession>
<comment type="caution">
    <text evidence="3">The sequence shown here is derived from an EMBL/GenBank/DDBJ whole genome shotgun (WGS) entry which is preliminary data.</text>
</comment>
<dbReference type="Proteomes" id="UP000263754">
    <property type="component" value="Unassembled WGS sequence"/>
</dbReference>
<evidence type="ECO:0000313" key="7">
    <source>
        <dbReference type="Proteomes" id="UP000442334"/>
    </source>
</evidence>
<evidence type="ECO:0000256" key="1">
    <source>
        <dbReference type="SAM" id="Phobius"/>
    </source>
</evidence>
<dbReference type="EMBL" id="QSOF01000001">
    <property type="protein sequence ID" value="RGI80111.1"/>
    <property type="molecule type" value="Genomic_DNA"/>
</dbReference>
<evidence type="ECO:0000313" key="3">
    <source>
        <dbReference type="EMBL" id="RGI80111.1"/>
    </source>
</evidence>
<feature type="transmembrane region" description="Helical" evidence="1">
    <location>
        <begin position="177"/>
        <end position="194"/>
    </location>
</feature>
<evidence type="ECO:0000313" key="5">
    <source>
        <dbReference type="Proteomes" id="UP000263754"/>
    </source>
</evidence>
<evidence type="ECO:0000313" key="2">
    <source>
        <dbReference type="EMBL" id="KAB4185894.1"/>
    </source>
</evidence>
<evidence type="ECO:0000313" key="4">
    <source>
        <dbReference type="EMBL" id="RGZ48504.1"/>
    </source>
</evidence>
<feature type="transmembrane region" description="Helical" evidence="1">
    <location>
        <begin position="206"/>
        <end position="238"/>
    </location>
</feature>
<gene>
    <name evidence="4" type="ORF">DW988_11005</name>
    <name evidence="3" type="ORF">DXD90_00855</name>
    <name evidence="2" type="ORF">GAQ34_08625</name>
</gene>
<organism evidence="3 5">
    <name type="scientific">Bacteroides uniformis</name>
    <dbReference type="NCBI Taxonomy" id="820"/>
    <lineage>
        <taxon>Bacteria</taxon>
        <taxon>Pseudomonadati</taxon>
        <taxon>Bacteroidota</taxon>
        <taxon>Bacteroidia</taxon>
        <taxon>Bacteroidales</taxon>
        <taxon>Bacteroidaceae</taxon>
        <taxon>Bacteroides</taxon>
    </lineage>
</organism>
<feature type="transmembrane region" description="Helical" evidence="1">
    <location>
        <begin position="390"/>
        <end position="411"/>
    </location>
</feature>
<dbReference type="Proteomes" id="UP000283684">
    <property type="component" value="Unassembled WGS sequence"/>
</dbReference>
<dbReference type="AlphaFoldDB" id="A0A374N8Q8"/>
<feature type="transmembrane region" description="Helical" evidence="1">
    <location>
        <begin position="451"/>
        <end position="469"/>
    </location>
</feature>
<keyword evidence="1" id="KW-0472">Membrane</keyword>
<proteinExistence type="predicted"/>
<dbReference type="EMBL" id="QSEE01000010">
    <property type="protein sequence ID" value="RGZ48504.1"/>
    <property type="molecule type" value="Genomic_DNA"/>
</dbReference>
<name>A0A374N8Q8_BACUN</name>
<keyword evidence="1" id="KW-1133">Transmembrane helix</keyword>
<sequence>MVVIYLLLISFFLFAYYGGYINSEQLFIGLNIIFSLYIGLLICKQLKKGMSIINPIIVTSIFMFLLPYGFPVLFQYSNGEIRYYPTYISLAKSMLYVNAGFITLWYSYKSLLFNPILYSLKKYSKLFVHKLVVKKTYTYFFLLSSIILNFRSIYSGSYGVLATIYADNKEIGAFDQIEYLVATALKGVVFLLAWQYFKYKRSKKLFIFAFSLLLFFQILAGYKGAIVMTFIIIFIANYLALKKINFKLGIICFISLIIAYGLVNPYREYLVYSKEIPNSISSIFDCIYNGVLIQNQIITSEEVSIIDEVMSRFTTLPELATFIEYKEKFGLHIPRDPDFLYYFYTIPAQLFVPRFLWPDKPVNDLGVWWVSNTVTGNMSNSSTAFGPVGFLYLTFDILAVIIGFLIISFLLKLCEQLLNSGKDGAVLTGVIFLSSLYTNEAGFNTYVVEGIRFLIIGIIFQAIILRRIWK</sequence>
<feature type="transmembrane region" description="Helical" evidence="1">
    <location>
        <begin position="55"/>
        <end position="74"/>
    </location>
</feature>
<protein>
    <submittedName>
        <fullName evidence="2">Oligosaccharide repeat unit polymerase</fullName>
    </submittedName>
</protein>
<feature type="transmembrane region" description="Helical" evidence="1">
    <location>
        <begin position="244"/>
        <end position="263"/>
    </location>
</feature>
<dbReference type="Proteomes" id="UP000442334">
    <property type="component" value="Unassembled WGS sequence"/>
</dbReference>
<feature type="transmembrane region" description="Helical" evidence="1">
    <location>
        <begin position="94"/>
        <end position="118"/>
    </location>
</feature>
<dbReference type="EMBL" id="WCUA01000007">
    <property type="protein sequence ID" value="KAB4185894.1"/>
    <property type="molecule type" value="Genomic_DNA"/>
</dbReference>
<evidence type="ECO:0000313" key="6">
    <source>
        <dbReference type="Proteomes" id="UP000283684"/>
    </source>
</evidence>